<keyword evidence="1" id="KW-0472">Membrane</keyword>
<proteinExistence type="predicted"/>
<keyword evidence="1" id="KW-1133">Transmembrane helix</keyword>
<evidence type="ECO:0000313" key="2">
    <source>
        <dbReference type="EMBL" id="AFZ35625.1"/>
    </source>
</evidence>
<name>K9XSP6_STAC7</name>
<keyword evidence="1" id="KW-0812">Transmembrane</keyword>
<dbReference type="EMBL" id="CP003653">
    <property type="protein sequence ID" value="AFZ35625.1"/>
    <property type="molecule type" value="Genomic_DNA"/>
</dbReference>
<keyword evidence="3" id="KW-1185">Reference proteome</keyword>
<gene>
    <name evidence="2" type="ordered locus">Sta7437_2074</name>
</gene>
<dbReference type="KEGG" id="scs:Sta7437_2074"/>
<dbReference type="HOGENOM" id="CLU_2411745_0_0_3"/>
<dbReference type="RefSeq" id="WP_015193293.1">
    <property type="nucleotide sequence ID" value="NC_019748.1"/>
</dbReference>
<dbReference type="AlphaFoldDB" id="K9XSP6"/>
<feature type="transmembrane region" description="Helical" evidence="1">
    <location>
        <begin position="21"/>
        <end position="38"/>
    </location>
</feature>
<feature type="transmembrane region" description="Helical" evidence="1">
    <location>
        <begin position="44"/>
        <end position="70"/>
    </location>
</feature>
<reference evidence="3" key="1">
    <citation type="journal article" date="2013" name="Proc. Natl. Acad. Sci. U.S.A.">
        <title>Improving the coverage of the cyanobacterial phylum using diversity-driven genome sequencing.</title>
        <authorList>
            <person name="Shih P.M."/>
            <person name="Wu D."/>
            <person name="Latifi A."/>
            <person name="Axen S.D."/>
            <person name="Fewer D.P."/>
            <person name="Talla E."/>
            <person name="Calteau A."/>
            <person name="Cai F."/>
            <person name="Tandeau de Marsac N."/>
            <person name="Rippka R."/>
            <person name="Herdman M."/>
            <person name="Sivonen K."/>
            <person name="Coursin T."/>
            <person name="Laurent T."/>
            <person name="Goodwin L."/>
            <person name="Nolan M."/>
            <person name="Davenport K.W."/>
            <person name="Han C.S."/>
            <person name="Rubin E.M."/>
            <person name="Eisen J.A."/>
            <person name="Woyke T."/>
            <person name="Gugger M."/>
            <person name="Kerfeld C.A."/>
        </authorList>
    </citation>
    <scope>NUCLEOTIDE SEQUENCE [LARGE SCALE GENOMIC DNA]</scope>
    <source>
        <strain evidence="3">ATCC 29371 / PCC 7437</strain>
    </source>
</reference>
<dbReference type="Proteomes" id="UP000010473">
    <property type="component" value="Chromosome"/>
</dbReference>
<evidence type="ECO:0000256" key="1">
    <source>
        <dbReference type="SAM" id="Phobius"/>
    </source>
</evidence>
<accession>K9XSP6</accession>
<sequence>MEKQTYIILDAIEVSKMLIPLLISFSLGIVALTIQAQLTEEIEALGAGLVAGICLFLSLVFAPLFIKLLILMTILATNKRIFASSADLDLLN</sequence>
<protein>
    <submittedName>
        <fullName evidence="2">Uncharacterized protein</fullName>
    </submittedName>
</protein>
<organism evidence="2 3">
    <name type="scientific">Stanieria cyanosphaera (strain ATCC 29371 / PCC 7437)</name>
    <dbReference type="NCBI Taxonomy" id="111780"/>
    <lineage>
        <taxon>Bacteria</taxon>
        <taxon>Bacillati</taxon>
        <taxon>Cyanobacteriota</taxon>
        <taxon>Cyanophyceae</taxon>
        <taxon>Pleurocapsales</taxon>
        <taxon>Dermocarpellaceae</taxon>
        <taxon>Stanieria</taxon>
    </lineage>
</organism>
<evidence type="ECO:0000313" key="3">
    <source>
        <dbReference type="Proteomes" id="UP000010473"/>
    </source>
</evidence>